<evidence type="ECO:0000259" key="1">
    <source>
        <dbReference type="Pfam" id="PF19783"/>
    </source>
</evidence>
<dbReference type="Pfam" id="PF19783">
    <property type="entry name" value="DUF6268"/>
    <property type="match status" value="1"/>
</dbReference>
<proteinExistence type="predicted"/>
<dbReference type="Proteomes" id="UP000245647">
    <property type="component" value="Unassembled WGS sequence"/>
</dbReference>
<dbReference type="EMBL" id="QEAS01000004">
    <property type="protein sequence ID" value="PWG81502.1"/>
    <property type="molecule type" value="Genomic_DNA"/>
</dbReference>
<comment type="caution">
    <text evidence="2">The sequence shown here is derived from an EMBL/GenBank/DDBJ whole genome shotgun (WGS) entry which is preliminary data.</text>
</comment>
<gene>
    <name evidence="2" type="ORF">DDR33_06635</name>
</gene>
<evidence type="ECO:0000313" key="2">
    <source>
        <dbReference type="EMBL" id="PWG81502.1"/>
    </source>
</evidence>
<feature type="domain" description="DUF6268" evidence="1">
    <location>
        <begin position="6"/>
        <end position="229"/>
    </location>
</feature>
<dbReference type="InterPro" id="IPR046235">
    <property type="entry name" value="DUF6268"/>
</dbReference>
<reference evidence="2 3" key="1">
    <citation type="submission" date="2018-04" db="EMBL/GenBank/DDBJ databases">
        <title>Pedobacter chongqingensis sp. nov., isolated from a rottenly hemp rope.</title>
        <authorList>
            <person name="Cai Y."/>
        </authorList>
    </citation>
    <scope>NUCLEOTIDE SEQUENCE [LARGE SCALE GENOMIC DNA]</scope>
    <source>
        <strain evidence="2 3">FJ4-8</strain>
    </source>
</reference>
<dbReference type="AlphaFoldDB" id="A0A2U2PJR8"/>
<sequence>MAGLEYSREKMQNDSIKGYSDNLNAYLNFPISKGDKQRIGGRIQFRSKTISNTGQYFDHHLYSIDLNVSWQKNIKDNAQFYLFSQFGFYSDFIDLSTEDFRYSAGFRYVLRHNDKLQTGWGMAYSRQYFGHQLNPFFSIEYDISSRLRLSGLLPIRPKLTYALSENIFLSSEISGSAGSYRLSALDNNNRFIRINQWYSLSSLGFTLRKQHLISIGLGYNLRQTVRLYDDGQDRALSIFTFDIKKKSTPAAEVKTRGTILSVSYSFKLK</sequence>
<keyword evidence="3" id="KW-1185">Reference proteome</keyword>
<protein>
    <recommendedName>
        <fullName evidence="1">DUF6268 domain-containing protein</fullName>
    </recommendedName>
</protein>
<evidence type="ECO:0000313" key="3">
    <source>
        <dbReference type="Proteomes" id="UP000245647"/>
    </source>
</evidence>
<name>A0A2U2PJR8_9SPHI</name>
<organism evidence="2 3">
    <name type="scientific">Pararcticibacter amylolyticus</name>
    <dbReference type="NCBI Taxonomy" id="2173175"/>
    <lineage>
        <taxon>Bacteria</taxon>
        <taxon>Pseudomonadati</taxon>
        <taxon>Bacteroidota</taxon>
        <taxon>Sphingobacteriia</taxon>
        <taxon>Sphingobacteriales</taxon>
        <taxon>Sphingobacteriaceae</taxon>
        <taxon>Pararcticibacter</taxon>
    </lineage>
</organism>
<accession>A0A2U2PJR8</accession>